<evidence type="ECO:0000259" key="2">
    <source>
        <dbReference type="Pfam" id="PF00534"/>
    </source>
</evidence>
<evidence type="ECO:0000313" key="4">
    <source>
        <dbReference type="Proteomes" id="UP000191448"/>
    </source>
</evidence>
<organism evidence="3 4">
    <name type="scientific">Clostridium thermobutyricum DSM 4928</name>
    <dbReference type="NCBI Taxonomy" id="1121339"/>
    <lineage>
        <taxon>Bacteria</taxon>
        <taxon>Bacillati</taxon>
        <taxon>Bacillota</taxon>
        <taxon>Clostridia</taxon>
        <taxon>Eubacteriales</taxon>
        <taxon>Clostridiaceae</taxon>
        <taxon>Clostridium</taxon>
    </lineage>
</organism>
<dbReference type="Pfam" id="PF00534">
    <property type="entry name" value="Glycos_transf_1"/>
    <property type="match status" value="1"/>
</dbReference>
<dbReference type="RefSeq" id="WP_080021621.1">
    <property type="nucleotide sequence ID" value="NZ_LTAY01000015.1"/>
</dbReference>
<sequence>MKIAILTSGVAPVPATKGGAVENLIQNILEVNEKNKSFQIDVYSIYDLKAEEEAKRYKNTKIKYFKPSFICSNMDKVIYFGMTNVLKKKNNMKYRNILCRFEYINKIKKELYKNDYDKVILENHPTLLMAMKDKNYEKFKGKYYYHLHNEVNNLYGCEEIARNSKKIMGVSNFICENIKEACNAEESKLVSLYNCIDINKFSKDNYKDDIKEIRKKYKIAEDDIVAVFSGRLTKEKGIFETLQAIKKVNNKKVKLLVIGAYFYGSDMKSDYLNNIKALTDGMEDRVIFTGYVDYNEIPKVYAASDFAILPSMWNEPAGLTIIEAMAMRLPVITTISGGIPEYADNTCAFLLERNEKIVDEIKEKIELLVKDKDLRLEMGLKAEEKAKIYNIDNYYNNFKKIIEE</sequence>
<reference evidence="3 4" key="1">
    <citation type="submission" date="2016-02" db="EMBL/GenBank/DDBJ databases">
        <title>Genome sequence of Clostridium thermobutyricum DSM 4928.</title>
        <authorList>
            <person name="Poehlein A."/>
            <person name="Daniel R."/>
        </authorList>
    </citation>
    <scope>NUCLEOTIDE SEQUENCE [LARGE SCALE GENOMIC DNA]</scope>
    <source>
        <strain evidence="3 4">DSM 4928</strain>
    </source>
</reference>
<dbReference type="SUPFAM" id="SSF53756">
    <property type="entry name" value="UDP-Glycosyltransferase/glycogen phosphorylase"/>
    <property type="match status" value="1"/>
</dbReference>
<dbReference type="InterPro" id="IPR001296">
    <property type="entry name" value="Glyco_trans_1"/>
</dbReference>
<dbReference type="CDD" id="cd03801">
    <property type="entry name" value="GT4_PimA-like"/>
    <property type="match status" value="1"/>
</dbReference>
<evidence type="ECO:0000313" key="3">
    <source>
        <dbReference type="EMBL" id="OPX50377.1"/>
    </source>
</evidence>
<dbReference type="PANTHER" id="PTHR46401:SF2">
    <property type="entry name" value="GLYCOSYLTRANSFERASE WBBK-RELATED"/>
    <property type="match status" value="1"/>
</dbReference>
<keyword evidence="1 3" id="KW-0808">Transferase</keyword>
<keyword evidence="3" id="KW-0328">Glycosyltransferase</keyword>
<name>A0A1V4SYQ0_9CLOT</name>
<dbReference type="GO" id="GO:0016757">
    <property type="term" value="F:glycosyltransferase activity"/>
    <property type="evidence" value="ECO:0007669"/>
    <property type="project" value="UniProtKB-KW"/>
</dbReference>
<feature type="domain" description="Glycosyl transferase family 1" evidence="2">
    <location>
        <begin position="209"/>
        <end position="384"/>
    </location>
</feature>
<dbReference type="Gene3D" id="3.40.50.2000">
    <property type="entry name" value="Glycogen Phosphorylase B"/>
    <property type="match status" value="2"/>
</dbReference>
<protein>
    <submittedName>
        <fullName evidence="3">Spore coat protein SA</fullName>
        <ecNumber evidence="3">2.4.-.-</ecNumber>
    </submittedName>
</protein>
<comment type="caution">
    <text evidence="3">The sequence shown here is derived from an EMBL/GenBank/DDBJ whole genome shotgun (WGS) entry which is preliminary data.</text>
</comment>
<dbReference type="Proteomes" id="UP000191448">
    <property type="component" value="Unassembled WGS sequence"/>
</dbReference>
<accession>A0A1V4SYQ0</accession>
<dbReference type="EMBL" id="LTAY01000015">
    <property type="protein sequence ID" value="OPX50377.1"/>
    <property type="molecule type" value="Genomic_DNA"/>
</dbReference>
<keyword evidence="3" id="KW-0167">Capsid protein</keyword>
<proteinExistence type="predicted"/>
<keyword evidence="3" id="KW-0946">Virion</keyword>
<dbReference type="EC" id="2.4.-.-" evidence="3"/>
<evidence type="ECO:0000256" key="1">
    <source>
        <dbReference type="ARBA" id="ARBA00022679"/>
    </source>
</evidence>
<dbReference type="AlphaFoldDB" id="A0A1V4SYQ0"/>
<gene>
    <name evidence="3" type="primary">cotSA</name>
    <name evidence="3" type="ORF">CLTHE_02340</name>
</gene>
<dbReference type="OrthoDB" id="9795068at2"/>
<dbReference type="PANTHER" id="PTHR46401">
    <property type="entry name" value="GLYCOSYLTRANSFERASE WBBK-RELATED"/>
    <property type="match status" value="1"/>
</dbReference>